<gene>
    <name evidence="2" type="ORF">LZC95_50955</name>
</gene>
<keyword evidence="1" id="KW-1133">Transmembrane helix</keyword>
<reference evidence="2 3" key="1">
    <citation type="submission" date="2021-12" db="EMBL/GenBank/DDBJ databases">
        <title>Discovery of the Pendulisporaceae a myxobacterial family with distinct sporulation behavior and unique specialized metabolism.</title>
        <authorList>
            <person name="Garcia R."/>
            <person name="Popoff A."/>
            <person name="Bader C.D."/>
            <person name="Loehr J."/>
            <person name="Walesch S."/>
            <person name="Walt C."/>
            <person name="Boldt J."/>
            <person name="Bunk B."/>
            <person name="Haeckl F.J.F.P.J."/>
            <person name="Gunesch A.P."/>
            <person name="Birkelbach J."/>
            <person name="Nuebel U."/>
            <person name="Pietschmann T."/>
            <person name="Bach T."/>
            <person name="Mueller R."/>
        </authorList>
    </citation>
    <scope>NUCLEOTIDE SEQUENCE [LARGE SCALE GENOMIC DNA]</scope>
    <source>
        <strain evidence="2 3">MSr12523</strain>
    </source>
</reference>
<feature type="transmembrane region" description="Helical" evidence="1">
    <location>
        <begin position="70"/>
        <end position="90"/>
    </location>
</feature>
<accession>A0ABZ2K7R5</accession>
<evidence type="ECO:0000256" key="1">
    <source>
        <dbReference type="SAM" id="Phobius"/>
    </source>
</evidence>
<dbReference type="RefSeq" id="WP_394845339.1">
    <property type="nucleotide sequence ID" value="NZ_CP089982.1"/>
</dbReference>
<organism evidence="2 3">
    <name type="scientific">Pendulispora brunnea</name>
    <dbReference type="NCBI Taxonomy" id="2905690"/>
    <lineage>
        <taxon>Bacteria</taxon>
        <taxon>Pseudomonadati</taxon>
        <taxon>Myxococcota</taxon>
        <taxon>Myxococcia</taxon>
        <taxon>Myxococcales</taxon>
        <taxon>Sorangiineae</taxon>
        <taxon>Pendulisporaceae</taxon>
        <taxon>Pendulispora</taxon>
    </lineage>
</organism>
<feature type="transmembrane region" description="Helical" evidence="1">
    <location>
        <begin position="43"/>
        <end position="63"/>
    </location>
</feature>
<name>A0ABZ2K7R5_9BACT</name>
<evidence type="ECO:0000313" key="3">
    <source>
        <dbReference type="Proteomes" id="UP001379533"/>
    </source>
</evidence>
<keyword evidence="3" id="KW-1185">Reference proteome</keyword>
<evidence type="ECO:0008006" key="4">
    <source>
        <dbReference type="Google" id="ProtNLM"/>
    </source>
</evidence>
<dbReference type="EMBL" id="CP089982">
    <property type="protein sequence ID" value="WXA94728.1"/>
    <property type="molecule type" value="Genomic_DNA"/>
</dbReference>
<keyword evidence="1" id="KW-0812">Transmembrane</keyword>
<feature type="transmembrane region" description="Helical" evidence="1">
    <location>
        <begin position="102"/>
        <end position="121"/>
    </location>
</feature>
<sequence>MRNDSMLRTALRGNALYTALCGAVLLVDGPALAAPFGLSDGTPLQAVGAVFVFVAAALAVVAQRRRPLEALALTVADAGYVVASIALVLIRPTTLSAIGREATLLVAVGTAAFVAAQAVGLRRAAGAAVA</sequence>
<protein>
    <recommendedName>
        <fullName evidence="4">Integral membrane protein</fullName>
    </recommendedName>
</protein>
<evidence type="ECO:0000313" key="2">
    <source>
        <dbReference type="EMBL" id="WXA94728.1"/>
    </source>
</evidence>
<dbReference type="Proteomes" id="UP001379533">
    <property type="component" value="Chromosome"/>
</dbReference>
<keyword evidence="1" id="KW-0472">Membrane</keyword>
<proteinExistence type="predicted"/>